<dbReference type="RefSeq" id="WP_112116874.1">
    <property type="nucleotide sequence ID" value="NZ_UAQE01000001.1"/>
</dbReference>
<organism evidence="1 2">
    <name type="scientific">Lysinibacillus capsici</name>
    <dbReference type="NCBI Taxonomy" id="2115968"/>
    <lineage>
        <taxon>Bacteria</taxon>
        <taxon>Bacillati</taxon>
        <taxon>Bacillota</taxon>
        <taxon>Bacilli</taxon>
        <taxon>Bacillales</taxon>
        <taxon>Bacillaceae</taxon>
        <taxon>Lysinibacillus</taxon>
    </lineage>
</organism>
<sequence length="69" mass="7837">MEIVSNLDYKEIYAGVFPLHLQSDKEYGMALLKKLQGDIRDNFVHSTPKYMLEVSIIDNHSISTPIVAV</sequence>
<dbReference type="AlphaFoldDB" id="A0A2X0YQS1"/>
<gene>
    <name evidence="1" type="ORF">NCTC7582_01230</name>
</gene>
<name>A0A2X0YQS1_9BACI</name>
<accession>A0A2X0YQS1</accession>
<reference evidence="1 2" key="1">
    <citation type="submission" date="2018-06" db="EMBL/GenBank/DDBJ databases">
        <authorList>
            <consortium name="Pathogen Informatics"/>
            <person name="Doyle S."/>
        </authorList>
    </citation>
    <scope>NUCLEOTIDE SEQUENCE [LARGE SCALE GENOMIC DNA]</scope>
    <source>
        <strain evidence="1 2">NCTC7582</strain>
    </source>
</reference>
<evidence type="ECO:0000313" key="2">
    <source>
        <dbReference type="Proteomes" id="UP000251431"/>
    </source>
</evidence>
<dbReference type="EMBL" id="UAQE01000001">
    <property type="protein sequence ID" value="SPT97697.1"/>
    <property type="molecule type" value="Genomic_DNA"/>
</dbReference>
<dbReference type="Proteomes" id="UP000251431">
    <property type="component" value="Unassembled WGS sequence"/>
</dbReference>
<proteinExistence type="predicted"/>
<protein>
    <submittedName>
        <fullName evidence="1">Uncharacterized protein</fullName>
    </submittedName>
</protein>
<evidence type="ECO:0000313" key="1">
    <source>
        <dbReference type="EMBL" id="SPT97697.1"/>
    </source>
</evidence>